<dbReference type="Proteomes" id="UP001431209">
    <property type="component" value="Unassembled WGS sequence"/>
</dbReference>
<name>A0AAW2YK74_9EUKA</name>
<evidence type="ECO:0000313" key="1">
    <source>
        <dbReference type="EMBL" id="KAL0477413.1"/>
    </source>
</evidence>
<comment type="caution">
    <text evidence="1">The sequence shown here is derived from an EMBL/GenBank/DDBJ whole genome shotgun (WGS) entry which is preliminary data.</text>
</comment>
<gene>
    <name evidence="1" type="ORF">AKO1_005789</name>
</gene>
<accession>A0AAW2YK74</accession>
<organism evidence="1 2">
    <name type="scientific">Acrasis kona</name>
    <dbReference type="NCBI Taxonomy" id="1008807"/>
    <lineage>
        <taxon>Eukaryota</taxon>
        <taxon>Discoba</taxon>
        <taxon>Heterolobosea</taxon>
        <taxon>Tetramitia</taxon>
        <taxon>Eutetramitia</taxon>
        <taxon>Acrasidae</taxon>
        <taxon>Acrasis</taxon>
    </lineage>
</organism>
<protein>
    <submittedName>
        <fullName evidence="1">Uncharacterized protein</fullName>
    </submittedName>
</protein>
<reference evidence="1 2" key="1">
    <citation type="submission" date="2024-03" db="EMBL/GenBank/DDBJ databases">
        <title>The Acrasis kona genome and developmental transcriptomes reveal deep origins of eukaryotic multicellular pathways.</title>
        <authorList>
            <person name="Sheikh S."/>
            <person name="Fu C.-J."/>
            <person name="Brown M.W."/>
            <person name="Baldauf S.L."/>
        </authorList>
    </citation>
    <scope>NUCLEOTIDE SEQUENCE [LARGE SCALE GENOMIC DNA]</scope>
    <source>
        <strain evidence="1 2">ATCC MYA-3509</strain>
    </source>
</reference>
<proteinExistence type="predicted"/>
<keyword evidence="2" id="KW-1185">Reference proteome</keyword>
<dbReference type="EMBL" id="JAOPGA020000167">
    <property type="protein sequence ID" value="KAL0477413.1"/>
    <property type="molecule type" value="Genomic_DNA"/>
</dbReference>
<dbReference type="Gene3D" id="3.15.20.10">
    <property type="entry name" value="Bactericidal permeability-increasing protein, domain 2"/>
    <property type="match status" value="1"/>
</dbReference>
<dbReference type="AlphaFoldDB" id="A0AAW2YK74"/>
<evidence type="ECO:0000313" key="2">
    <source>
        <dbReference type="Proteomes" id="UP001431209"/>
    </source>
</evidence>
<sequence>MQSTNQIIFSPDVKIEKFKVLNAFIYPKNNVIPINVDDLFLEFSSAGITFSFKIDVFIRLKVKNINNKLQFVIKDKSKDLHIKAKEITAGSNSFILNVGVKALMLGFKSRVTTLINEKFPEVVERLVEEVNNNLNVACTDEMFTSFKKSGVCMNVLVYNSIMSESSINIGIKVSARCGKDLFKSPNDIPSFDSDAPIQFTIGKHFMNALCWCTHRSGVMDRTINLDLLPNAKTKLLGLLRKGSYNLVANLSFPEPSTVEIIEDGVAIHFEGKCDVFVDREWVMESDVGASIKVGLDNNSKMTTNIIRKPFARLKKFDEQVYPEKLTIETATTWFEEFVSEFVETEVIKYSADLKISWFEQCGLKSPRVKYHDDGVLLFCDKVDQQVINVD</sequence>